<reference evidence="13" key="1">
    <citation type="submission" date="2025-08" db="UniProtKB">
        <authorList>
            <consortium name="Ensembl"/>
        </authorList>
    </citation>
    <scope>IDENTIFICATION</scope>
</reference>
<dbReference type="GO" id="GO:0005886">
    <property type="term" value="C:plasma membrane"/>
    <property type="evidence" value="ECO:0007669"/>
    <property type="project" value="UniProtKB-SubCell"/>
</dbReference>
<dbReference type="PANTHER" id="PTHR21522:SF35">
    <property type="entry name" value="PROTON CHANNEL OTOP2"/>
    <property type="match status" value="1"/>
</dbReference>
<dbReference type="PANTHER" id="PTHR21522">
    <property type="entry name" value="PROTON CHANNEL OTOP"/>
    <property type="match status" value="1"/>
</dbReference>
<keyword evidence="14" id="KW-1185">Reference proteome</keyword>
<dbReference type="AlphaFoldDB" id="A0A8C9J3M4"/>
<evidence type="ECO:0000256" key="12">
    <source>
        <dbReference type="SAM" id="Phobius"/>
    </source>
</evidence>
<keyword evidence="7 12" id="KW-1133">Transmembrane helix</keyword>
<feature type="transmembrane region" description="Helical" evidence="12">
    <location>
        <begin position="251"/>
        <end position="272"/>
    </location>
</feature>
<feature type="transmembrane region" description="Helical" evidence="12">
    <location>
        <begin position="332"/>
        <end position="354"/>
    </location>
</feature>
<comment type="similarity">
    <text evidence="2">Belongs to the otopetrin family.</text>
</comment>
<evidence type="ECO:0000313" key="13">
    <source>
        <dbReference type="Ensembl" id="ENSPTEP00000043818.1"/>
    </source>
</evidence>
<feature type="transmembrane region" description="Helical" evidence="12">
    <location>
        <begin position="288"/>
        <end position="312"/>
    </location>
</feature>
<keyword evidence="8" id="KW-0406">Ion transport</keyword>
<feature type="transmembrane region" description="Helical" evidence="12">
    <location>
        <begin position="488"/>
        <end position="508"/>
    </location>
</feature>
<evidence type="ECO:0000256" key="5">
    <source>
        <dbReference type="ARBA" id="ARBA00022692"/>
    </source>
</evidence>
<accession>A0A8C9J3M4</accession>
<dbReference type="GO" id="GO:0015252">
    <property type="term" value="F:proton channel activity"/>
    <property type="evidence" value="ECO:0007669"/>
    <property type="project" value="InterPro"/>
</dbReference>
<keyword evidence="4" id="KW-1003">Cell membrane</keyword>
<evidence type="ECO:0000256" key="8">
    <source>
        <dbReference type="ARBA" id="ARBA00023065"/>
    </source>
</evidence>
<evidence type="ECO:0000256" key="7">
    <source>
        <dbReference type="ARBA" id="ARBA00022989"/>
    </source>
</evidence>
<keyword evidence="10" id="KW-0407">Ion channel</keyword>
<reference evidence="13" key="2">
    <citation type="submission" date="2025-09" db="UniProtKB">
        <authorList>
            <consortium name="Ensembl"/>
        </authorList>
    </citation>
    <scope>IDENTIFICATION</scope>
</reference>
<keyword evidence="5 12" id="KW-0812">Transmembrane</keyword>
<dbReference type="Pfam" id="PF03189">
    <property type="entry name" value="Otopetrin"/>
    <property type="match status" value="2"/>
</dbReference>
<evidence type="ECO:0000256" key="1">
    <source>
        <dbReference type="ARBA" id="ARBA00004651"/>
    </source>
</evidence>
<proteinExistence type="inferred from homology"/>
<evidence type="ECO:0000256" key="2">
    <source>
        <dbReference type="ARBA" id="ARBA00006513"/>
    </source>
</evidence>
<keyword evidence="9 12" id="KW-0472">Membrane</keyword>
<organism evidence="13 14">
    <name type="scientific">Piliocolobus tephrosceles</name>
    <name type="common">Ugandan red Colobus</name>
    <dbReference type="NCBI Taxonomy" id="591936"/>
    <lineage>
        <taxon>Eukaryota</taxon>
        <taxon>Metazoa</taxon>
        <taxon>Chordata</taxon>
        <taxon>Craniata</taxon>
        <taxon>Vertebrata</taxon>
        <taxon>Euteleostomi</taxon>
        <taxon>Mammalia</taxon>
        <taxon>Eutheria</taxon>
        <taxon>Euarchontoglires</taxon>
        <taxon>Primates</taxon>
        <taxon>Haplorrhini</taxon>
        <taxon>Catarrhini</taxon>
        <taxon>Cercopithecidae</taxon>
        <taxon>Colobinae</taxon>
        <taxon>Piliocolobus</taxon>
    </lineage>
</organism>
<evidence type="ECO:0000313" key="14">
    <source>
        <dbReference type="Proteomes" id="UP000694416"/>
    </source>
</evidence>
<keyword evidence="6" id="KW-0375">Hydrogen ion transport</keyword>
<feature type="transmembrane region" description="Helical" evidence="12">
    <location>
        <begin position="457"/>
        <end position="476"/>
    </location>
</feature>
<evidence type="ECO:0000256" key="9">
    <source>
        <dbReference type="ARBA" id="ARBA00023136"/>
    </source>
</evidence>
<evidence type="ECO:0000256" key="11">
    <source>
        <dbReference type="ARBA" id="ARBA00024169"/>
    </source>
</evidence>
<evidence type="ECO:0000256" key="10">
    <source>
        <dbReference type="ARBA" id="ARBA00023303"/>
    </source>
</evidence>
<name>A0A8C9J3M4_9PRIM</name>
<comment type="subcellular location">
    <subcellularLocation>
        <location evidence="1">Cell membrane</location>
        <topology evidence="1">Multi-pass membrane protein</topology>
    </subcellularLocation>
</comment>
<evidence type="ECO:0000256" key="4">
    <source>
        <dbReference type="ARBA" id="ARBA00022475"/>
    </source>
</evidence>
<dbReference type="Proteomes" id="UP000694416">
    <property type="component" value="Unplaced"/>
</dbReference>
<protein>
    <submittedName>
        <fullName evidence="13">Otopetrin 2</fullName>
    </submittedName>
</protein>
<keyword evidence="3" id="KW-0813">Transport</keyword>
<dbReference type="InterPro" id="IPR004878">
    <property type="entry name" value="Otopetrin"/>
</dbReference>
<feature type="transmembrane region" description="Helical" evidence="12">
    <location>
        <begin position="203"/>
        <end position="224"/>
    </location>
</feature>
<comment type="catalytic activity">
    <reaction evidence="11">
        <text>H(+)(in) = H(+)(out)</text>
        <dbReference type="Rhea" id="RHEA:34979"/>
        <dbReference type="ChEBI" id="CHEBI:15378"/>
    </reaction>
</comment>
<evidence type="ECO:0000256" key="6">
    <source>
        <dbReference type="ARBA" id="ARBA00022781"/>
    </source>
</evidence>
<dbReference type="Ensembl" id="ENSPTET00000058277.1">
    <property type="protein sequence ID" value="ENSPTEP00000043818.1"/>
    <property type="gene ID" value="ENSPTEG00000039824.1"/>
</dbReference>
<sequence length="523" mass="58144">MESHSVAQGGVQWHNLGSLQTPPPGFKQFSCLSLPSSWDYRCIPPHPDNFFVFLVEMGFYHVAPTSFCETKMNLITQCKVRQAERTRWHGHGYTGILSIYGVNDSHQCLSIQTYFLWVSAKDCVHVHLNLTRCGLMFTLTTNLAIWMAAVVDESVHQSHSYSSSHSNASHAYLASDQRAGNPVGGDSCLCSTAVCQIFQQGYFYLYPFNIEYSLFASTMLYVMWKNVGRSLASTPGHSHTPTPLSLFRETFFAGPVLGLLLFVVGLAVFIIYEVQVSGGGGRTQQALVIYYSFNIVCLGLTTLVSLSGSIIYRFDRRAMDHHKNPTRTLDVALLMGAALGQYAISYYSIVAVVAGTPQDLLAGLDLTHALLMIAQHTFQNMFIIESLHRGPPGAEPHSTSPKEPCQNLTFTNLDAFHTLPACPPTPRLVSPSPADQREAVAISAPRSQWRRRCLRDISLFLLLCNVILWIMPAFGARPHFSNTVEVDFYGYSLWAAIVNICLPFGIFYRMHAVSSLLEVYVLS</sequence>
<evidence type="ECO:0000256" key="3">
    <source>
        <dbReference type="ARBA" id="ARBA00022448"/>
    </source>
</evidence>